<accession>A0A2P6MN39</accession>
<gene>
    <name evidence="2" type="ORF">PROFUN_16971</name>
</gene>
<dbReference type="PANTHER" id="PTHR46585">
    <property type="entry name" value="INTEGRASE CORE DOMAIN CONTAINING PROTEIN"/>
    <property type="match status" value="1"/>
</dbReference>
<proteinExistence type="predicted"/>
<dbReference type="PANTHER" id="PTHR46585:SF1">
    <property type="entry name" value="CHROMO DOMAIN-CONTAINING PROTEIN"/>
    <property type="match status" value="1"/>
</dbReference>
<dbReference type="SUPFAM" id="SSF53098">
    <property type="entry name" value="Ribonuclease H-like"/>
    <property type="match status" value="1"/>
</dbReference>
<feature type="domain" description="Integrase catalytic" evidence="1">
    <location>
        <begin position="23"/>
        <end position="127"/>
    </location>
</feature>
<organism evidence="2 3">
    <name type="scientific">Planoprotostelium fungivorum</name>
    <dbReference type="NCBI Taxonomy" id="1890364"/>
    <lineage>
        <taxon>Eukaryota</taxon>
        <taxon>Amoebozoa</taxon>
        <taxon>Evosea</taxon>
        <taxon>Variosea</taxon>
        <taxon>Cavosteliida</taxon>
        <taxon>Cavosteliaceae</taxon>
        <taxon>Planoprotostelium</taxon>
    </lineage>
</organism>
<dbReference type="OrthoDB" id="16365at2759"/>
<evidence type="ECO:0000259" key="1">
    <source>
        <dbReference type="PROSITE" id="PS50994"/>
    </source>
</evidence>
<protein>
    <recommendedName>
        <fullName evidence="1">Integrase catalytic domain-containing protein</fullName>
    </recommendedName>
</protein>
<dbReference type="GO" id="GO:0003676">
    <property type="term" value="F:nucleic acid binding"/>
    <property type="evidence" value="ECO:0007669"/>
    <property type="project" value="InterPro"/>
</dbReference>
<dbReference type="Pfam" id="PF00665">
    <property type="entry name" value="rve"/>
    <property type="match status" value="1"/>
</dbReference>
<evidence type="ECO:0000313" key="3">
    <source>
        <dbReference type="Proteomes" id="UP000241769"/>
    </source>
</evidence>
<reference evidence="2 3" key="1">
    <citation type="journal article" date="2018" name="Genome Biol. Evol.">
        <title>Multiple Roots of Fruiting Body Formation in Amoebozoa.</title>
        <authorList>
            <person name="Hillmann F."/>
            <person name="Forbes G."/>
            <person name="Novohradska S."/>
            <person name="Ferling I."/>
            <person name="Riege K."/>
            <person name="Groth M."/>
            <person name="Westermann M."/>
            <person name="Marz M."/>
            <person name="Spaller T."/>
            <person name="Winckler T."/>
            <person name="Schaap P."/>
            <person name="Glockner G."/>
        </authorList>
    </citation>
    <scope>NUCLEOTIDE SEQUENCE [LARGE SCALE GENOMIC DNA]</scope>
    <source>
        <strain evidence="2 3">Jena</strain>
    </source>
</reference>
<dbReference type="InterPro" id="IPR001584">
    <property type="entry name" value="Integrase_cat-core"/>
</dbReference>
<name>A0A2P6MN39_9EUKA</name>
<dbReference type="InterPro" id="IPR012337">
    <property type="entry name" value="RNaseH-like_sf"/>
</dbReference>
<dbReference type="EMBL" id="MDYQ01000663">
    <property type="protein sequence ID" value="PRP73120.1"/>
    <property type="molecule type" value="Genomic_DNA"/>
</dbReference>
<evidence type="ECO:0000313" key="2">
    <source>
        <dbReference type="EMBL" id="PRP73120.1"/>
    </source>
</evidence>
<keyword evidence="3" id="KW-1185">Reference proteome</keyword>
<dbReference type="PROSITE" id="PS50994">
    <property type="entry name" value="INTEGRASE"/>
    <property type="match status" value="1"/>
</dbReference>
<comment type="caution">
    <text evidence="2">The sequence shown here is derived from an EMBL/GenBank/DDBJ whole genome shotgun (WGS) entry which is preliminary data.</text>
</comment>
<dbReference type="GO" id="GO:0015074">
    <property type="term" value="P:DNA integration"/>
    <property type="evidence" value="ECO:0007669"/>
    <property type="project" value="InterPro"/>
</dbReference>
<dbReference type="Proteomes" id="UP000241769">
    <property type="component" value="Unassembled WGS sequence"/>
</dbReference>
<dbReference type="InterPro" id="IPR036397">
    <property type="entry name" value="RNaseH_sf"/>
</dbReference>
<sequence>MPADIISLIWNSQFMISGQKHAVVPGPLVKWQIDLADMQNSAEYNDGTNYLLTIIDVFSKYALVIPLQNKQGQTIATALDYIFRIKINNKAYKPMIVLSDNGKEFIAKEVQQLSIFQYTEHRGILMP</sequence>
<dbReference type="AlphaFoldDB" id="A0A2P6MN39"/>
<dbReference type="InParanoid" id="A0A2P6MN39"/>
<dbReference type="Gene3D" id="3.30.420.10">
    <property type="entry name" value="Ribonuclease H-like superfamily/Ribonuclease H"/>
    <property type="match status" value="1"/>
</dbReference>